<dbReference type="RefSeq" id="WP_077023215.1">
    <property type="nucleotide sequence ID" value="NZ_CP017641.1"/>
</dbReference>
<dbReference type="AlphaFoldDB" id="A0A1P8WBM8"/>
<feature type="transmembrane region" description="Helical" evidence="1">
    <location>
        <begin position="12"/>
        <end position="31"/>
    </location>
</feature>
<feature type="transmembrane region" description="Helical" evidence="1">
    <location>
        <begin position="43"/>
        <end position="63"/>
    </location>
</feature>
<organism evidence="2 3">
    <name type="scientific">Fuerstiella marisgermanici</name>
    <dbReference type="NCBI Taxonomy" id="1891926"/>
    <lineage>
        <taxon>Bacteria</taxon>
        <taxon>Pseudomonadati</taxon>
        <taxon>Planctomycetota</taxon>
        <taxon>Planctomycetia</taxon>
        <taxon>Planctomycetales</taxon>
        <taxon>Planctomycetaceae</taxon>
        <taxon>Fuerstiella</taxon>
    </lineage>
</organism>
<accession>A0A1P8WBM8</accession>
<proteinExistence type="predicted"/>
<evidence type="ECO:0000313" key="3">
    <source>
        <dbReference type="Proteomes" id="UP000187735"/>
    </source>
</evidence>
<keyword evidence="3" id="KW-1185">Reference proteome</keyword>
<evidence type="ECO:0000256" key="1">
    <source>
        <dbReference type="SAM" id="Phobius"/>
    </source>
</evidence>
<feature type="transmembrane region" description="Helical" evidence="1">
    <location>
        <begin position="75"/>
        <end position="94"/>
    </location>
</feature>
<dbReference type="EMBL" id="CP017641">
    <property type="protein sequence ID" value="APZ91454.1"/>
    <property type="molecule type" value="Genomic_DNA"/>
</dbReference>
<gene>
    <name evidence="2" type="ORF">Fuma_01042</name>
</gene>
<keyword evidence="1" id="KW-1133">Transmembrane helix</keyword>
<sequence length="121" mass="13758">MPSKLYKIFGLLFAYVSIVRLVVWLDVSVFGRGAPLDGTTDQFLITTILLVTFSPAALVATISWSTAEVTPERRWWLAFWLIASLLAMLEYVYFFDPGRLLFAFFTIVYGAFAFTLARDLQ</sequence>
<protein>
    <submittedName>
        <fullName evidence="2">Uncharacterized protein</fullName>
    </submittedName>
</protein>
<dbReference type="STRING" id="1891926.Fuma_01042"/>
<dbReference type="KEGG" id="fmr:Fuma_01042"/>
<evidence type="ECO:0000313" key="2">
    <source>
        <dbReference type="EMBL" id="APZ91454.1"/>
    </source>
</evidence>
<keyword evidence="1" id="KW-0812">Transmembrane</keyword>
<keyword evidence="1" id="KW-0472">Membrane</keyword>
<reference evidence="2 3" key="1">
    <citation type="journal article" date="2016" name="Front. Microbiol.">
        <title>Fuerstia marisgermanicae gen. nov., sp. nov., an Unusual Member of the Phylum Planctomycetes from the German Wadden Sea.</title>
        <authorList>
            <person name="Kohn T."/>
            <person name="Heuer A."/>
            <person name="Jogler M."/>
            <person name="Vollmers J."/>
            <person name="Boedeker C."/>
            <person name="Bunk B."/>
            <person name="Rast P."/>
            <person name="Borchert D."/>
            <person name="Glockner I."/>
            <person name="Freese H.M."/>
            <person name="Klenk H.P."/>
            <person name="Overmann J."/>
            <person name="Kaster A.K."/>
            <person name="Rohde M."/>
            <person name="Wiegand S."/>
            <person name="Jogler C."/>
        </authorList>
    </citation>
    <scope>NUCLEOTIDE SEQUENCE [LARGE SCALE GENOMIC DNA]</scope>
    <source>
        <strain evidence="2 3">NH11</strain>
    </source>
</reference>
<dbReference type="Proteomes" id="UP000187735">
    <property type="component" value="Chromosome"/>
</dbReference>
<name>A0A1P8WBM8_9PLAN</name>
<feature type="transmembrane region" description="Helical" evidence="1">
    <location>
        <begin position="100"/>
        <end position="117"/>
    </location>
</feature>